<feature type="transmembrane region" description="Helical" evidence="6">
    <location>
        <begin position="186"/>
        <end position="202"/>
    </location>
</feature>
<comment type="caution">
    <text evidence="7">The sequence shown here is derived from an EMBL/GenBank/DDBJ whole genome shotgun (WGS) entry which is preliminary data.</text>
</comment>
<feature type="transmembrane region" description="Helical" evidence="6">
    <location>
        <begin position="65"/>
        <end position="87"/>
    </location>
</feature>
<evidence type="ECO:0000256" key="6">
    <source>
        <dbReference type="SAM" id="Phobius"/>
    </source>
</evidence>
<keyword evidence="8" id="KW-1185">Reference proteome</keyword>
<evidence type="ECO:0000256" key="3">
    <source>
        <dbReference type="ARBA" id="ARBA00022989"/>
    </source>
</evidence>
<dbReference type="Pfam" id="PF13520">
    <property type="entry name" value="AA_permease_2"/>
    <property type="match status" value="1"/>
</dbReference>
<gene>
    <name evidence="7" type="ORF">V1264_013617</name>
</gene>
<dbReference type="InterPro" id="IPR002293">
    <property type="entry name" value="AA/rel_permease1"/>
</dbReference>
<dbReference type="PANTHER" id="PTHR11785">
    <property type="entry name" value="AMINO ACID TRANSPORTER"/>
    <property type="match status" value="1"/>
</dbReference>
<feature type="transmembrane region" description="Helical" evidence="6">
    <location>
        <begin position="252"/>
        <end position="270"/>
    </location>
</feature>
<evidence type="ECO:0000256" key="5">
    <source>
        <dbReference type="SAM" id="MobiDB-lite"/>
    </source>
</evidence>
<dbReference type="AlphaFoldDB" id="A0AAN9BQE1"/>
<evidence type="ECO:0000313" key="7">
    <source>
        <dbReference type="EMBL" id="KAK7109603.1"/>
    </source>
</evidence>
<comment type="subcellular location">
    <subcellularLocation>
        <location evidence="1">Membrane</location>
        <topology evidence="1">Multi-pass membrane protein</topology>
    </subcellularLocation>
</comment>
<evidence type="ECO:0000256" key="2">
    <source>
        <dbReference type="ARBA" id="ARBA00022692"/>
    </source>
</evidence>
<feature type="region of interest" description="Disordered" evidence="5">
    <location>
        <begin position="1"/>
        <end position="44"/>
    </location>
</feature>
<keyword evidence="3 6" id="KW-1133">Transmembrane helix</keyword>
<feature type="compositionally biased region" description="Low complexity" evidence="5">
    <location>
        <begin position="17"/>
        <end position="44"/>
    </location>
</feature>
<evidence type="ECO:0000313" key="8">
    <source>
        <dbReference type="Proteomes" id="UP001374579"/>
    </source>
</evidence>
<feature type="transmembrane region" description="Helical" evidence="6">
    <location>
        <begin position="291"/>
        <end position="312"/>
    </location>
</feature>
<proteinExistence type="predicted"/>
<protein>
    <submittedName>
        <fullName evidence="7">Uncharacterized protein</fullName>
    </submittedName>
</protein>
<feature type="compositionally biased region" description="Polar residues" evidence="5">
    <location>
        <begin position="1"/>
        <end position="16"/>
    </location>
</feature>
<feature type="transmembrane region" description="Helical" evidence="6">
    <location>
        <begin position="214"/>
        <end position="232"/>
    </location>
</feature>
<dbReference type="Proteomes" id="UP001374579">
    <property type="component" value="Unassembled WGS sequence"/>
</dbReference>
<feature type="transmembrane region" description="Helical" evidence="6">
    <location>
        <begin position="441"/>
        <end position="465"/>
    </location>
</feature>
<dbReference type="PIRSF" id="PIRSF006060">
    <property type="entry name" value="AA_transporter"/>
    <property type="match status" value="1"/>
</dbReference>
<keyword evidence="2 6" id="KW-0812">Transmembrane</keyword>
<sequence length="522" mass="56234">MDTYDTSPLTRTPQFRTSSSPPSTNTPSPTSDTTITTNDSFNNINPVERPNDSLRLKKNIGLVRGVSYVMGGIIGVGIFVSPQAVLLNTGGSVGISLCVWAFCAVVAFCGGLTYAELGSRIRKSGGSYTYVRAAWGDWAGFVFLWTQLTVVRPMATALGAMTAAEYALRPVFIDCPDMVPRSSKTLVALCILGILVFLNSYDTSWGGTIQTLSTVCKMSALVIIVVIGVIFFCTDGEATEHFEDMFSQQGMTVGGLTLAIYSCNYAYIGWDNLNMATEEVKKAQRNIPLSILLAVGLTSIVYISAIVSYHAVLTTPQIVSGLAVAAVFTEVTVPPLLWVIVPCIAISATGIVNVIIFTSTRINFIGGRDGLFPEVLSMVSVSRKSPLVSCLVLGMAAAIVVLLGDVITVLGTYALFRASGETAAILGIFRLRRKFPASENTYVVPTAAPVFYLLLHLSLVVVALTRDTERYVIPFLLTLSGVPLYFLSKSRVCREGPLKKLNDAIADMCRKLLLCEFASKTY</sequence>
<dbReference type="EMBL" id="JBAMIC010000003">
    <property type="protein sequence ID" value="KAK7109603.1"/>
    <property type="molecule type" value="Genomic_DNA"/>
</dbReference>
<dbReference type="InterPro" id="IPR050598">
    <property type="entry name" value="AminoAcid_Transporter"/>
</dbReference>
<feature type="transmembrane region" description="Helical" evidence="6">
    <location>
        <begin position="336"/>
        <end position="358"/>
    </location>
</feature>
<reference evidence="7 8" key="1">
    <citation type="submission" date="2024-02" db="EMBL/GenBank/DDBJ databases">
        <title>Chromosome-scale genome assembly of the rough periwinkle Littorina saxatilis.</title>
        <authorList>
            <person name="De Jode A."/>
            <person name="Faria R."/>
            <person name="Formenti G."/>
            <person name="Sims Y."/>
            <person name="Smith T.P."/>
            <person name="Tracey A."/>
            <person name="Wood J.M.D."/>
            <person name="Zagrodzka Z.B."/>
            <person name="Johannesson K."/>
            <person name="Butlin R.K."/>
            <person name="Leder E.H."/>
        </authorList>
    </citation>
    <scope>NUCLEOTIDE SEQUENCE [LARGE SCALE GENOMIC DNA]</scope>
    <source>
        <strain evidence="7">Snail1</strain>
        <tissue evidence="7">Muscle</tissue>
    </source>
</reference>
<dbReference type="PANTHER" id="PTHR11785:SF528">
    <property type="entry name" value="AMINO ACID TRANSPORTER PROTEIN JHI-21"/>
    <property type="match status" value="1"/>
</dbReference>
<accession>A0AAN9BQE1</accession>
<keyword evidence="4 6" id="KW-0472">Membrane</keyword>
<evidence type="ECO:0000256" key="4">
    <source>
        <dbReference type="ARBA" id="ARBA00023136"/>
    </source>
</evidence>
<dbReference type="GO" id="GO:0015179">
    <property type="term" value="F:L-amino acid transmembrane transporter activity"/>
    <property type="evidence" value="ECO:0007669"/>
    <property type="project" value="TreeGrafter"/>
</dbReference>
<feature type="transmembrane region" description="Helical" evidence="6">
    <location>
        <begin position="471"/>
        <end position="488"/>
    </location>
</feature>
<feature type="transmembrane region" description="Helical" evidence="6">
    <location>
        <begin position="386"/>
        <end position="404"/>
    </location>
</feature>
<feature type="transmembrane region" description="Helical" evidence="6">
    <location>
        <begin position="93"/>
        <end position="117"/>
    </location>
</feature>
<dbReference type="Gene3D" id="1.20.1740.10">
    <property type="entry name" value="Amino acid/polyamine transporter I"/>
    <property type="match status" value="1"/>
</dbReference>
<organism evidence="7 8">
    <name type="scientific">Littorina saxatilis</name>
    <dbReference type="NCBI Taxonomy" id="31220"/>
    <lineage>
        <taxon>Eukaryota</taxon>
        <taxon>Metazoa</taxon>
        <taxon>Spiralia</taxon>
        <taxon>Lophotrochozoa</taxon>
        <taxon>Mollusca</taxon>
        <taxon>Gastropoda</taxon>
        <taxon>Caenogastropoda</taxon>
        <taxon>Littorinimorpha</taxon>
        <taxon>Littorinoidea</taxon>
        <taxon>Littorinidae</taxon>
        <taxon>Littorina</taxon>
    </lineage>
</organism>
<evidence type="ECO:0000256" key="1">
    <source>
        <dbReference type="ARBA" id="ARBA00004141"/>
    </source>
</evidence>
<dbReference type="GO" id="GO:0016020">
    <property type="term" value="C:membrane"/>
    <property type="evidence" value="ECO:0007669"/>
    <property type="project" value="UniProtKB-SubCell"/>
</dbReference>
<name>A0AAN9BQE1_9CAEN</name>